<evidence type="ECO:0000313" key="2">
    <source>
        <dbReference type="EMBL" id="PPQ82545.1"/>
    </source>
</evidence>
<dbReference type="OrthoDB" id="3066747at2759"/>
<feature type="region of interest" description="Disordered" evidence="1">
    <location>
        <begin position="403"/>
        <end position="478"/>
    </location>
</feature>
<sequence length="478" mass="52595">MNAGRQVRGTASGLSHDRDQPTVTSSSSSSHTAGDDMPHMAGSADCLCSACHLSRHVFPRRQDGKIELPHPWLVSSNKSGERPPNVHAAVRMGQDELMRLRTDMESREGTPRGFVQLSGPGVPAGLPEARLPLPPSIRTFKMPVSGFDADIVKREGSQTPTVERHAGKAVAQVLDIQVSSSNIAMRPRDDKLTAIAVDPEFQNPYAEIISHPPTAASGIDGRISWPDPYENIVEDTFPQLFDSRVGLGKRELNQSEASTISQTISISSGPDSGGQVNKSSAAISHGHGHEPHNSTSSRSVSLPGRYDQTMLPPTNSGVPSSVPRDVNSIEDPPRVIRFNSYHNPQPDTWVSRNNVDEAAQGRSEIRLSPEQTHTGILRFQDPLMPESYPHSVAKSRETSASFQLRWDSDEDKKKEQSPFRHSAYPSTATESREATVVQVKWDSERKRRQGYFAQEGVEKSPFRHYNKSSDFDDQRGNT</sequence>
<reference evidence="2 3" key="1">
    <citation type="journal article" date="2018" name="Evol. Lett.">
        <title>Horizontal gene cluster transfer increased hallucinogenic mushroom diversity.</title>
        <authorList>
            <person name="Reynolds H.T."/>
            <person name="Vijayakumar V."/>
            <person name="Gluck-Thaler E."/>
            <person name="Korotkin H.B."/>
            <person name="Matheny P.B."/>
            <person name="Slot J.C."/>
        </authorList>
    </citation>
    <scope>NUCLEOTIDE SEQUENCE [LARGE SCALE GENOMIC DNA]</scope>
    <source>
        <strain evidence="2 3">2631</strain>
    </source>
</reference>
<proteinExistence type="predicted"/>
<dbReference type="Proteomes" id="UP000283269">
    <property type="component" value="Unassembled WGS sequence"/>
</dbReference>
<dbReference type="InParanoid" id="A0A409WVI0"/>
<gene>
    <name evidence="2" type="ORF">CVT25_007154</name>
</gene>
<keyword evidence="3" id="KW-1185">Reference proteome</keyword>
<organism evidence="2 3">
    <name type="scientific">Psilocybe cyanescens</name>
    <dbReference type="NCBI Taxonomy" id="93625"/>
    <lineage>
        <taxon>Eukaryota</taxon>
        <taxon>Fungi</taxon>
        <taxon>Dikarya</taxon>
        <taxon>Basidiomycota</taxon>
        <taxon>Agaricomycotina</taxon>
        <taxon>Agaricomycetes</taxon>
        <taxon>Agaricomycetidae</taxon>
        <taxon>Agaricales</taxon>
        <taxon>Agaricineae</taxon>
        <taxon>Strophariaceae</taxon>
        <taxon>Psilocybe</taxon>
    </lineage>
</organism>
<evidence type="ECO:0000256" key="1">
    <source>
        <dbReference type="SAM" id="MobiDB-lite"/>
    </source>
</evidence>
<accession>A0A409WVI0</accession>
<evidence type="ECO:0000313" key="3">
    <source>
        <dbReference type="Proteomes" id="UP000283269"/>
    </source>
</evidence>
<feature type="compositionally biased region" description="Basic and acidic residues" evidence="1">
    <location>
        <begin position="456"/>
        <end position="478"/>
    </location>
</feature>
<dbReference type="AlphaFoldDB" id="A0A409WVI0"/>
<feature type="compositionally biased region" description="Basic and acidic residues" evidence="1">
    <location>
        <begin position="406"/>
        <end position="418"/>
    </location>
</feature>
<name>A0A409WVI0_PSICY</name>
<dbReference type="EMBL" id="NHYD01003124">
    <property type="protein sequence ID" value="PPQ82545.1"/>
    <property type="molecule type" value="Genomic_DNA"/>
</dbReference>
<feature type="region of interest" description="Disordered" evidence="1">
    <location>
        <begin position="1"/>
        <end position="37"/>
    </location>
</feature>
<protein>
    <submittedName>
        <fullName evidence="2">Uncharacterized protein</fullName>
    </submittedName>
</protein>
<feature type="compositionally biased region" description="Low complexity" evidence="1">
    <location>
        <begin position="258"/>
        <end position="268"/>
    </location>
</feature>
<feature type="region of interest" description="Disordered" evidence="1">
    <location>
        <begin position="255"/>
        <end position="329"/>
    </location>
</feature>
<comment type="caution">
    <text evidence="2">The sequence shown here is derived from an EMBL/GenBank/DDBJ whole genome shotgun (WGS) entry which is preliminary data.</text>
</comment>